<feature type="region of interest" description="Disordered" evidence="1">
    <location>
        <begin position="26"/>
        <end position="56"/>
    </location>
</feature>
<sequence length="289" mass="31351">MSSLPHIPHDQLDQENRLGVCGDTKRAAVPAKRPLSNGAGAGPKRARVPLGGKDRNLQGSLQRAKSYVPHGVLVALPQAAVVAPQPLLPRSNSTLNFFPHPSANVRPVPPVARDTNPHANDLFPARLALRARDLVPPFSTDNIKKHALPPLPPTLLFAATVSAQTVRLHASHLSVPLCVQHRDPSKKTVSADILAEALADDENSVEFAPSRDLPPLEEGIDGYSPLSESELYVLRFGNRQSSPKPNPASDSPRDSSFDDDARYKLFQDDMERSGPIGLSQQELEDLIQF</sequence>
<reference evidence="3" key="1">
    <citation type="journal article" date="2018" name="Nat. Microbiol.">
        <title>Leveraging single-cell genomics to expand the fungal tree of life.</title>
        <authorList>
            <person name="Ahrendt S.R."/>
            <person name="Quandt C.A."/>
            <person name="Ciobanu D."/>
            <person name="Clum A."/>
            <person name="Salamov A."/>
            <person name="Andreopoulos B."/>
            <person name="Cheng J.F."/>
            <person name="Woyke T."/>
            <person name="Pelin A."/>
            <person name="Henrissat B."/>
            <person name="Reynolds N.K."/>
            <person name="Benny G.L."/>
            <person name="Smith M.E."/>
            <person name="James T.Y."/>
            <person name="Grigoriev I.V."/>
        </authorList>
    </citation>
    <scope>NUCLEOTIDE SEQUENCE [LARGE SCALE GENOMIC DNA]</scope>
    <source>
        <strain evidence="3">Baker2002</strain>
    </source>
</reference>
<dbReference type="EMBL" id="ML004448">
    <property type="protein sequence ID" value="RKP30985.1"/>
    <property type="molecule type" value="Genomic_DNA"/>
</dbReference>
<dbReference type="Proteomes" id="UP000268321">
    <property type="component" value="Unassembled WGS sequence"/>
</dbReference>
<organism evidence="2 3">
    <name type="scientific">Metschnikowia bicuspidata</name>
    <dbReference type="NCBI Taxonomy" id="27322"/>
    <lineage>
        <taxon>Eukaryota</taxon>
        <taxon>Fungi</taxon>
        <taxon>Dikarya</taxon>
        <taxon>Ascomycota</taxon>
        <taxon>Saccharomycotina</taxon>
        <taxon>Pichiomycetes</taxon>
        <taxon>Metschnikowiaceae</taxon>
        <taxon>Metschnikowia</taxon>
    </lineage>
</organism>
<evidence type="ECO:0000256" key="1">
    <source>
        <dbReference type="SAM" id="MobiDB-lite"/>
    </source>
</evidence>
<evidence type="ECO:0000313" key="2">
    <source>
        <dbReference type="EMBL" id="RKP30985.1"/>
    </source>
</evidence>
<protein>
    <submittedName>
        <fullName evidence="2">Uncharacterized protein</fullName>
    </submittedName>
</protein>
<evidence type="ECO:0000313" key="3">
    <source>
        <dbReference type="Proteomes" id="UP000268321"/>
    </source>
</evidence>
<dbReference type="AlphaFoldDB" id="A0A4P9ZDI2"/>
<name>A0A4P9ZDI2_9ASCO</name>
<proteinExistence type="predicted"/>
<accession>A0A4P9ZDI2</accession>
<dbReference type="OrthoDB" id="4093331at2759"/>
<keyword evidence="3" id="KW-1185">Reference proteome</keyword>
<gene>
    <name evidence="2" type="ORF">METBISCDRAFT_26924</name>
</gene>
<feature type="region of interest" description="Disordered" evidence="1">
    <location>
        <begin position="238"/>
        <end position="282"/>
    </location>
</feature>
<feature type="compositionally biased region" description="Basic and acidic residues" evidence="1">
    <location>
        <begin position="251"/>
        <end position="272"/>
    </location>
</feature>